<protein>
    <submittedName>
        <fullName evidence="2">Uncharacterized protein</fullName>
    </submittedName>
</protein>
<name>A0A151GXB0_DRECN</name>
<sequence length="179" mass="20822">MLRRQLNLTGLRRGRAPPSARTVAAGVRCQSSQASQHSRLDRITAKLPKRLQKYTTRLRNAPVSHVVSFLILHELTAIVPLFALFALFHYTTYVPISYMTDHFGGYVQSSIEKFERYFRRKRWFGFDQEESRSNQPVDGGQRSHTDMVMDRWKRGEANLASHPDHWKRFGNAMVCRRAD</sequence>
<dbReference type="PANTHER" id="PTHR28002">
    <property type="entry name" value="MIOREX COMPLEX COMPONENT 11"/>
    <property type="match status" value="1"/>
</dbReference>
<dbReference type="InParanoid" id="A0A151GXB0"/>
<dbReference type="STRING" id="98403.A0A151GXB0"/>
<dbReference type="InterPro" id="IPR018811">
    <property type="entry name" value="MRX11"/>
</dbReference>
<gene>
    <name evidence="2" type="ORF">DCS_02815</name>
</gene>
<evidence type="ECO:0000256" key="1">
    <source>
        <dbReference type="SAM" id="Phobius"/>
    </source>
</evidence>
<evidence type="ECO:0000313" key="3">
    <source>
        <dbReference type="Proteomes" id="UP000076580"/>
    </source>
</evidence>
<comment type="caution">
    <text evidence="2">The sequence shown here is derived from an EMBL/GenBank/DDBJ whole genome shotgun (WGS) entry which is preliminary data.</text>
</comment>
<dbReference type="GeneID" id="63715458"/>
<dbReference type="PANTHER" id="PTHR28002:SF1">
    <property type="entry name" value="MIOREX COMPLEX COMPONENT 11"/>
    <property type="match status" value="1"/>
</dbReference>
<accession>A0A151GXB0</accession>
<keyword evidence="1" id="KW-1133">Transmembrane helix</keyword>
<keyword evidence="1" id="KW-0472">Membrane</keyword>
<dbReference type="AlphaFoldDB" id="A0A151GXB0"/>
<keyword evidence="3" id="KW-1185">Reference proteome</keyword>
<dbReference type="Proteomes" id="UP000076580">
    <property type="component" value="Chromosome 01"/>
</dbReference>
<dbReference type="EMBL" id="LAYC01000001">
    <property type="protein sequence ID" value="KYK61672.1"/>
    <property type="molecule type" value="Genomic_DNA"/>
</dbReference>
<dbReference type="GO" id="GO:0005739">
    <property type="term" value="C:mitochondrion"/>
    <property type="evidence" value="ECO:0007669"/>
    <property type="project" value="TreeGrafter"/>
</dbReference>
<organism evidence="2 3">
    <name type="scientific">Drechmeria coniospora</name>
    <name type="common">Nematophagous fungus</name>
    <name type="synonym">Meria coniospora</name>
    <dbReference type="NCBI Taxonomy" id="98403"/>
    <lineage>
        <taxon>Eukaryota</taxon>
        <taxon>Fungi</taxon>
        <taxon>Dikarya</taxon>
        <taxon>Ascomycota</taxon>
        <taxon>Pezizomycotina</taxon>
        <taxon>Sordariomycetes</taxon>
        <taxon>Hypocreomycetidae</taxon>
        <taxon>Hypocreales</taxon>
        <taxon>Ophiocordycipitaceae</taxon>
        <taxon>Drechmeria</taxon>
    </lineage>
</organism>
<reference evidence="2 3" key="1">
    <citation type="journal article" date="2016" name="Sci. Rep.">
        <title>Insights into Adaptations to a Near-Obligate Nematode Endoparasitic Lifestyle from the Finished Genome of Drechmeria coniospora.</title>
        <authorList>
            <person name="Zhang L."/>
            <person name="Zhou Z."/>
            <person name="Guo Q."/>
            <person name="Fokkens L."/>
            <person name="Miskei M."/>
            <person name="Pocsi I."/>
            <person name="Zhang W."/>
            <person name="Chen M."/>
            <person name="Wang L."/>
            <person name="Sun Y."/>
            <person name="Donzelli B.G."/>
            <person name="Gibson D.M."/>
            <person name="Nelson D.R."/>
            <person name="Luo J.G."/>
            <person name="Rep M."/>
            <person name="Liu H."/>
            <person name="Yang S."/>
            <person name="Wang J."/>
            <person name="Krasnoff S.B."/>
            <person name="Xu Y."/>
            <person name="Molnar I."/>
            <person name="Lin M."/>
        </authorList>
    </citation>
    <scope>NUCLEOTIDE SEQUENCE [LARGE SCALE GENOMIC DNA]</scope>
    <source>
        <strain evidence="2 3">ARSEF 6962</strain>
    </source>
</reference>
<proteinExistence type="predicted"/>
<dbReference type="Pfam" id="PF10306">
    <property type="entry name" value="FLILHELTA"/>
    <property type="match status" value="1"/>
</dbReference>
<keyword evidence="1" id="KW-0812">Transmembrane</keyword>
<feature type="transmembrane region" description="Helical" evidence="1">
    <location>
        <begin position="66"/>
        <end position="90"/>
    </location>
</feature>
<evidence type="ECO:0000313" key="2">
    <source>
        <dbReference type="EMBL" id="KYK61672.1"/>
    </source>
</evidence>
<dbReference type="RefSeq" id="XP_040661024.1">
    <property type="nucleotide sequence ID" value="XM_040800141.1"/>
</dbReference>